<keyword evidence="6" id="KW-0813">Transport</keyword>
<dbReference type="InterPro" id="IPR048682">
    <property type="entry name" value="COG4"/>
</dbReference>
<evidence type="ECO:0000256" key="10">
    <source>
        <dbReference type="ARBA" id="ARBA00031340"/>
    </source>
</evidence>
<dbReference type="PANTHER" id="PTHR24016:SF0">
    <property type="entry name" value="CONSERVED OLIGOMERIC GOLGI COMPLEX SUBUNIT 4"/>
    <property type="match status" value="1"/>
</dbReference>
<dbReference type="Gene3D" id="1.20.58.1970">
    <property type="match status" value="1"/>
</dbReference>
<feature type="domain" description="COG4 transport protein middle alpha-helical bundle" evidence="11">
    <location>
        <begin position="1"/>
        <end position="85"/>
    </location>
</feature>
<evidence type="ECO:0000256" key="5">
    <source>
        <dbReference type="ARBA" id="ARBA00020975"/>
    </source>
</evidence>
<gene>
    <name evidence="13" type="primary">EOG090X02VY</name>
</gene>
<evidence type="ECO:0000256" key="6">
    <source>
        <dbReference type="ARBA" id="ARBA00022448"/>
    </source>
</evidence>
<dbReference type="GO" id="GO:0017119">
    <property type="term" value="C:Golgi transport complex"/>
    <property type="evidence" value="ECO:0007669"/>
    <property type="project" value="TreeGrafter"/>
</dbReference>
<evidence type="ECO:0000256" key="7">
    <source>
        <dbReference type="ARBA" id="ARBA00022927"/>
    </source>
</evidence>
<accession>A0A9N6ZDH6</accession>
<keyword evidence="8" id="KW-0333">Golgi apparatus</keyword>
<evidence type="ECO:0000259" key="12">
    <source>
        <dbReference type="Pfam" id="PF20662"/>
    </source>
</evidence>
<evidence type="ECO:0000256" key="8">
    <source>
        <dbReference type="ARBA" id="ARBA00023034"/>
    </source>
</evidence>
<name>A0A9N6ZDH6_9CRUS</name>
<dbReference type="PANTHER" id="PTHR24016">
    <property type="entry name" value="CONSERVED OLIGOMERIC GOLGI COMPLEX SUBUNIT 4"/>
    <property type="match status" value="1"/>
</dbReference>
<dbReference type="EMBL" id="OC978013">
    <property type="protein sequence ID" value="CAG4634668.1"/>
    <property type="molecule type" value="Genomic_DNA"/>
</dbReference>
<keyword evidence="9" id="KW-0472">Membrane</keyword>
<dbReference type="FunFam" id="1.10.287.1060:FF:000014">
    <property type="entry name" value="conserved oligomeric Golgi complex subunit 4"/>
    <property type="match status" value="1"/>
</dbReference>
<dbReference type="InterPro" id="IPR048684">
    <property type="entry name" value="COG4_C"/>
</dbReference>
<evidence type="ECO:0000256" key="2">
    <source>
        <dbReference type="ARBA" id="ARBA00004255"/>
    </source>
</evidence>
<evidence type="ECO:0000313" key="13">
    <source>
        <dbReference type="EMBL" id="CAG4634668.1"/>
    </source>
</evidence>
<dbReference type="GO" id="GO:0000139">
    <property type="term" value="C:Golgi membrane"/>
    <property type="evidence" value="ECO:0007669"/>
    <property type="project" value="UniProtKB-SubCell"/>
</dbReference>
<comment type="function">
    <text evidence="1">Required for normal Golgi function.</text>
</comment>
<dbReference type="InterPro" id="IPR013167">
    <property type="entry name" value="COG4_M"/>
</dbReference>
<comment type="subcellular location">
    <subcellularLocation>
        <location evidence="2">Golgi apparatus membrane</location>
        <topology evidence="2">Peripheral membrane protein</topology>
        <orientation evidence="2">Cytoplasmic side</orientation>
    </subcellularLocation>
</comment>
<sequence length="355" mass="39760">MQELLGHYIMLERYFLSEQVAKAVSMDTTLDSSSLTSSVVDDVFFLVKKSIRRSLSSCSVDSTCAVINNACALLEEDYSNVFQQQCKQGFPSGYLDLAQAYNVIQSSLQGSIRLQSSADTEKAKASFLVCLNNIETSIENVETLNQNLAQEIQLNFGSTLSGRDQEKIQSCLAGLKMTANKFRQLSEFGHEQLKSSAIKPRIKPWVDHFLSVNHDIEEEEFACYEVQDPFVQELIGHLDGFMSGFKDSLTPNNYQALIGTLTAQVAQQLEKVVLKTNFSRLGALQLDKEVRALVAFLSAATTWTIRDRLTRLTQIVTLLNLETCAEISEYWGPNASVNNTWRLTPAEVRQILTLR</sequence>
<dbReference type="Gene3D" id="1.10.287.1060">
    <property type="entry name" value="ESAT-6-like"/>
    <property type="match status" value="1"/>
</dbReference>
<reference evidence="13" key="1">
    <citation type="submission" date="2021-04" db="EMBL/GenBank/DDBJ databases">
        <authorList>
            <person name="Cornetti L."/>
        </authorList>
    </citation>
    <scope>NUCLEOTIDE SEQUENCE</scope>
</reference>
<evidence type="ECO:0000256" key="4">
    <source>
        <dbReference type="ARBA" id="ARBA00011166"/>
    </source>
</evidence>
<dbReference type="AlphaFoldDB" id="A0A9N6ZDH6"/>
<evidence type="ECO:0000259" key="11">
    <source>
        <dbReference type="Pfam" id="PF08318"/>
    </source>
</evidence>
<dbReference type="GO" id="GO:0007030">
    <property type="term" value="P:Golgi organization"/>
    <property type="evidence" value="ECO:0007669"/>
    <property type="project" value="TreeGrafter"/>
</dbReference>
<organism evidence="13">
    <name type="scientific">Alona affinis</name>
    <dbReference type="NCBI Taxonomy" id="381656"/>
    <lineage>
        <taxon>Eukaryota</taxon>
        <taxon>Metazoa</taxon>
        <taxon>Ecdysozoa</taxon>
        <taxon>Arthropoda</taxon>
        <taxon>Crustacea</taxon>
        <taxon>Branchiopoda</taxon>
        <taxon>Diplostraca</taxon>
        <taxon>Cladocera</taxon>
        <taxon>Anomopoda</taxon>
        <taxon>Chydoridae</taxon>
        <taxon>Alona</taxon>
    </lineage>
</organism>
<protein>
    <recommendedName>
        <fullName evidence="5">Conserved oligomeric Golgi complex subunit 4</fullName>
    </recommendedName>
    <alternativeName>
        <fullName evidence="10">Component of oligomeric Golgi complex 4</fullName>
    </alternativeName>
</protein>
<proteinExistence type="inferred from homology"/>
<dbReference type="GO" id="GO:0006890">
    <property type="term" value="P:retrograde vesicle-mediated transport, Golgi to endoplasmic reticulum"/>
    <property type="evidence" value="ECO:0007669"/>
    <property type="project" value="TreeGrafter"/>
</dbReference>
<dbReference type="GO" id="GO:0015031">
    <property type="term" value="P:protein transport"/>
    <property type="evidence" value="ECO:0007669"/>
    <property type="project" value="UniProtKB-KW"/>
</dbReference>
<dbReference type="FunFam" id="1.20.58.1970:FF:000002">
    <property type="entry name" value="Oligomeric Golgi complex subunit"/>
    <property type="match status" value="1"/>
</dbReference>
<evidence type="ECO:0000256" key="9">
    <source>
        <dbReference type="ARBA" id="ARBA00023136"/>
    </source>
</evidence>
<dbReference type="Pfam" id="PF20662">
    <property type="entry name" value="COG4_C"/>
    <property type="match status" value="1"/>
</dbReference>
<dbReference type="Pfam" id="PF08318">
    <property type="entry name" value="COG4_m"/>
    <property type="match status" value="1"/>
</dbReference>
<comment type="similarity">
    <text evidence="3">Belongs to the COG4 family.</text>
</comment>
<feature type="domain" description="Conserved oligomeric Golgi complex subunit 4 C-terminal" evidence="12">
    <location>
        <begin position="127"/>
        <end position="350"/>
    </location>
</feature>
<comment type="subunit">
    <text evidence="4">Component of the conserved oligomeric Golgi complex which is composed of eight different subunits and is required for normal Golgi morphology and localization.</text>
</comment>
<keyword evidence="7" id="KW-0653">Protein transport</keyword>
<evidence type="ECO:0000256" key="1">
    <source>
        <dbReference type="ARBA" id="ARBA00003627"/>
    </source>
</evidence>
<evidence type="ECO:0000256" key="3">
    <source>
        <dbReference type="ARBA" id="ARBA00009215"/>
    </source>
</evidence>